<proteinExistence type="predicted"/>
<dbReference type="AlphaFoldDB" id="A0AAE4EWR6"/>
<evidence type="ECO:0000313" key="1">
    <source>
        <dbReference type="EMBL" id="MDS0220874.1"/>
    </source>
</evidence>
<name>A0AAE4EWR6_9EURY</name>
<keyword evidence="2" id="KW-1185">Reference proteome</keyword>
<dbReference type="EMBL" id="JAMQOM010000002">
    <property type="protein sequence ID" value="MDS0220874.1"/>
    <property type="molecule type" value="Genomic_DNA"/>
</dbReference>
<reference evidence="1 2" key="1">
    <citation type="submission" date="2022-06" db="EMBL/GenBank/DDBJ databases">
        <title>Haloarcula sp. a new haloarchaeum isolate from saline soil.</title>
        <authorList>
            <person name="Strakova D."/>
            <person name="Galisteo C."/>
            <person name="Sanchez-Porro C."/>
            <person name="Ventosa A."/>
        </authorList>
    </citation>
    <scope>NUCLEOTIDE SEQUENCE [LARGE SCALE GENOMIC DNA]</scope>
    <source>
        <strain evidence="1 2">S1AR25-5A</strain>
    </source>
</reference>
<comment type="caution">
    <text evidence="1">The sequence shown here is derived from an EMBL/GenBank/DDBJ whole genome shotgun (WGS) entry which is preliminary data.</text>
</comment>
<protein>
    <submittedName>
        <fullName evidence="1">Uncharacterized protein</fullName>
    </submittedName>
</protein>
<organism evidence="1 2">
    <name type="scientific">Haloarcula terrestris</name>
    <dbReference type="NCBI Taxonomy" id="2950533"/>
    <lineage>
        <taxon>Archaea</taxon>
        <taxon>Methanobacteriati</taxon>
        <taxon>Methanobacteriota</taxon>
        <taxon>Stenosarchaea group</taxon>
        <taxon>Halobacteria</taxon>
        <taxon>Halobacteriales</taxon>
        <taxon>Haloarculaceae</taxon>
        <taxon>Haloarcula</taxon>
    </lineage>
</organism>
<evidence type="ECO:0000313" key="2">
    <source>
        <dbReference type="Proteomes" id="UP001253439"/>
    </source>
</evidence>
<sequence>MTRLNDVDATVGIADGRVAMNADIETPLRLETPDRRPLSSAEPHATLRLAGDDVRVAVELDGEALDALADALHQQRGDR</sequence>
<gene>
    <name evidence="1" type="ORF">NDI54_05835</name>
</gene>
<dbReference type="Proteomes" id="UP001253439">
    <property type="component" value="Unassembled WGS sequence"/>
</dbReference>
<dbReference type="RefSeq" id="WP_310895541.1">
    <property type="nucleotide sequence ID" value="NZ_JAMQOM010000002.1"/>
</dbReference>
<accession>A0AAE4EWR6</accession>